<dbReference type="AlphaFoldDB" id="A0A6S7ELS3"/>
<gene>
    <name evidence="2" type="ORF">LMG26788_05157</name>
</gene>
<keyword evidence="1" id="KW-1133">Transmembrane helix</keyword>
<feature type="transmembrane region" description="Helical" evidence="1">
    <location>
        <begin position="20"/>
        <end position="45"/>
    </location>
</feature>
<dbReference type="Proteomes" id="UP000494203">
    <property type="component" value="Unassembled WGS sequence"/>
</dbReference>
<dbReference type="EMBL" id="CADIKZ010000023">
    <property type="protein sequence ID" value="CAB3917674.1"/>
    <property type="molecule type" value="Genomic_DNA"/>
</dbReference>
<evidence type="ECO:0000313" key="2">
    <source>
        <dbReference type="EMBL" id="CAB3917674.1"/>
    </source>
</evidence>
<sequence length="59" mass="6292">MANGQWSLSGAHHKKPVPKLYLAATLPGILLTGLFIALIVGLCLWRPGLAGKRPTVSWA</sequence>
<proteinExistence type="predicted"/>
<evidence type="ECO:0000313" key="3">
    <source>
        <dbReference type="Proteomes" id="UP000494203"/>
    </source>
</evidence>
<accession>A0A6S7ELS3</accession>
<protein>
    <submittedName>
        <fullName evidence="2">Uncharacterized protein</fullName>
    </submittedName>
</protein>
<organism evidence="2 3">
    <name type="scientific">Achromobacter pulmonis</name>
    <dbReference type="NCBI Taxonomy" id="1389932"/>
    <lineage>
        <taxon>Bacteria</taxon>
        <taxon>Pseudomonadati</taxon>
        <taxon>Pseudomonadota</taxon>
        <taxon>Betaproteobacteria</taxon>
        <taxon>Burkholderiales</taxon>
        <taxon>Alcaligenaceae</taxon>
        <taxon>Achromobacter</taxon>
    </lineage>
</organism>
<keyword evidence="3" id="KW-1185">Reference proteome</keyword>
<name>A0A6S7ELS3_9BURK</name>
<keyword evidence="1" id="KW-0472">Membrane</keyword>
<keyword evidence="1" id="KW-0812">Transmembrane</keyword>
<evidence type="ECO:0000256" key="1">
    <source>
        <dbReference type="SAM" id="Phobius"/>
    </source>
</evidence>
<reference evidence="2 3" key="1">
    <citation type="submission" date="2020-04" db="EMBL/GenBank/DDBJ databases">
        <authorList>
            <person name="De Canck E."/>
        </authorList>
    </citation>
    <scope>NUCLEOTIDE SEQUENCE [LARGE SCALE GENOMIC DNA]</scope>
    <source>
        <strain evidence="2 3">LMG 26788</strain>
    </source>
</reference>